<dbReference type="InterPro" id="IPR028098">
    <property type="entry name" value="Glyco_trans_4-like_N"/>
</dbReference>
<keyword evidence="1 4" id="KW-0808">Transferase</keyword>
<feature type="domain" description="Glycosyltransferase subfamily 4-like N-terminal" evidence="3">
    <location>
        <begin position="22"/>
        <end position="202"/>
    </location>
</feature>
<dbReference type="AlphaFoldDB" id="A0A4R5FBN1"/>
<reference evidence="4 5" key="1">
    <citation type="submission" date="2019-03" db="EMBL/GenBank/DDBJ databases">
        <title>Novel species of Flavobacterium.</title>
        <authorList>
            <person name="Liu Q."/>
            <person name="Xin Y.-H."/>
        </authorList>
    </citation>
    <scope>NUCLEOTIDE SEQUENCE [LARGE SCALE GENOMIC DNA]</scope>
    <source>
        <strain evidence="4 5">LB3P52</strain>
    </source>
</reference>
<comment type="caution">
    <text evidence="4">The sequence shown here is derived from an EMBL/GenBank/DDBJ whole genome shotgun (WGS) entry which is preliminary data.</text>
</comment>
<accession>A0A4R5FBN1</accession>
<keyword evidence="5" id="KW-1185">Reference proteome</keyword>
<dbReference type="SUPFAM" id="SSF53756">
    <property type="entry name" value="UDP-Glycosyltransferase/glycogen phosphorylase"/>
    <property type="match status" value="1"/>
</dbReference>
<dbReference type="CDD" id="cd03801">
    <property type="entry name" value="GT4_PimA-like"/>
    <property type="match status" value="1"/>
</dbReference>
<dbReference type="InterPro" id="IPR001296">
    <property type="entry name" value="Glyco_trans_1"/>
</dbReference>
<evidence type="ECO:0000259" key="2">
    <source>
        <dbReference type="Pfam" id="PF00534"/>
    </source>
</evidence>
<name>A0A4R5FBN1_9FLAO</name>
<evidence type="ECO:0000256" key="1">
    <source>
        <dbReference type="ARBA" id="ARBA00022679"/>
    </source>
</evidence>
<dbReference type="Gene3D" id="3.40.50.2000">
    <property type="entry name" value="Glycogen Phosphorylase B"/>
    <property type="match status" value="2"/>
</dbReference>
<dbReference type="GO" id="GO:0016757">
    <property type="term" value="F:glycosyltransferase activity"/>
    <property type="evidence" value="ECO:0007669"/>
    <property type="project" value="InterPro"/>
</dbReference>
<evidence type="ECO:0000313" key="4">
    <source>
        <dbReference type="EMBL" id="TDE46046.1"/>
    </source>
</evidence>
<dbReference type="OrthoDB" id="596635at2"/>
<dbReference type="Proteomes" id="UP000294814">
    <property type="component" value="Unassembled WGS sequence"/>
</dbReference>
<dbReference type="PANTHER" id="PTHR46401:SF2">
    <property type="entry name" value="GLYCOSYLTRANSFERASE WBBK-RELATED"/>
    <property type="match status" value="1"/>
</dbReference>
<organism evidence="4 5">
    <name type="scientific">Flavobacterium rhamnosiphilum</name>
    <dbReference type="NCBI Taxonomy" id="2541724"/>
    <lineage>
        <taxon>Bacteria</taxon>
        <taxon>Pseudomonadati</taxon>
        <taxon>Bacteroidota</taxon>
        <taxon>Flavobacteriia</taxon>
        <taxon>Flavobacteriales</taxon>
        <taxon>Flavobacteriaceae</taxon>
        <taxon>Flavobacterium</taxon>
    </lineage>
</organism>
<evidence type="ECO:0000313" key="5">
    <source>
        <dbReference type="Proteomes" id="UP000294814"/>
    </source>
</evidence>
<dbReference type="Pfam" id="PF00534">
    <property type="entry name" value="Glycos_transf_1"/>
    <property type="match status" value="1"/>
</dbReference>
<dbReference type="RefSeq" id="WP_131915395.1">
    <property type="nucleotide sequence ID" value="NZ_SMLG01000002.1"/>
</dbReference>
<protein>
    <submittedName>
        <fullName evidence="4">Glycosyltransferase family 1 protein</fullName>
    </submittedName>
</protein>
<evidence type="ECO:0000259" key="3">
    <source>
        <dbReference type="Pfam" id="PF13439"/>
    </source>
</evidence>
<feature type="domain" description="Glycosyl transferase family 1" evidence="2">
    <location>
        <begin position="219"/>
        <end position="361"/>
    </location>
</feature>
<gene>
    <name evidence="4" type="ORF">E0I26_05010</name>
</gene>
<dbReference type="GO" id="GO:0009103">
    <property type="term" value="P:lipopolysaccharide biosynthetic process"/>
    <property type="evidence" value="ECO:0007669"/>
    <property type="project" value="TreeGrafter"/>
</dbReference>
<proteinExistence type="predicted"/>
<dbReference type="EMBL" id="SMLG01000002">
    <property type="protein sequence ID" value="TDE46046.1"/>
    <property type="molecule type" value="Genomic_DNA"/>
</dbReference>
<sequence>MKLKKICFVTDEYDHPDFHATGGIGTFIKNLAYQLTERGYEVHIFTYLYEPGRESLIIDNGIKIHTISRVNFLTENLKRLIHKLSFLKSKRKLIDAFIYKVSFTVQLYLFSFKNKFDLYEFNDYLGDSCFFFKKNVVIRCHGNAKTLHEHMGYPRSDIPVFFEKIAFKFHKNIVCVSEYCKDTISESFDLKVKPQVIYNSVKSDYSLIEDLERENRITKSIFFFGSLRERKGLKIACLVVNRLIEKFPEVSFHIIGKNEANNYENICLNLLSSQAQLRTKYYGAMEQSEALRNLKNAHVVIFPSFGENFSLALLETMALGKIVVTSNIPSFNEVIVDNENGFLANSEDEYVQSIQEIFLGKKNINIEQIEINAYNTIVNNFDNRILVNENIKYYESILN</sequence>
<dbReference type="Pfam" id="PF13439">
    <property type="entry name" value="Glyco_transf_4"/>
    <property type="match status" value="1"/>
</dbReference>
<dbReference type="PANTHER" id="PTHR46401">
    <property type="entry name" value="GLYCOSYLTRANSFERASE WBBK-RELATED"/>
    <property type="match status" value="1"/>
</dbReference>